<feature type="region of interest" description="Disordered" evidence="2">
    <location>
        <begin position="154"/>
        <end position="180"/>
    </location>
</feature>
<feature type="compositionally biased region" description="Basic and acidic residues" evidence="2">
    <location>
        <begin position="154"/>
        <end position="177"/>
    </location>
</feature>
<gene>
    <name evidence="3" type="ORF">COT93_01725</name>
</gene>
<comment type="caution">
    <text evidence="3">The sequence shown here is derived from an EMBL/GenBank/DDBJ whole genome shotgun (WGS) entry which is preliminary data.</text>
</comment>
<feature type="coiled-coil region" evidence="1">
    <location>
        <begin position="46"/>
        <end position="73"/>
    </location>
</feature>
<name>A0A2H0V8V1_9BACT</name>
<accession>A0A2H0V8V1</accession>
<reference evidence="4" key="1">
    <citation type="submission" date="2017-09" db="EMBL/GenBank/DDBJ databases">
        <title>Depth-based differentiation of microbial function through sediment-hosted aquifers and enrichment of novel symbionts in the deep terrestrial subsurface.</title>
        <authorList>
            <person name="Probst A.J."/>
            <person name="Ladd B."/>
            <person name="Jarett J.K."/>
            <person name="Geller-Mcgrath D.E."/>
            <person name="Sieber C.M.K."/>
            <person name="Emerson J.B."/>
            <person name="Anantharaman K."/>
            <person name="Thomas B.C."/>
            <person name="Malmstrom R."/>
            <person name="Stieglmeier M."/>
            <person name="Klingl A."/>
            <person name="Woyke T."/>
            <person name="Ryan C.M."/>
            <person name="Banfield J.F."/>
        </authorList>
    </citation>
    <scope>NUCLEOTIDE SEQUENCE [LARGE SCALE GENOMIC DNA]</scope>
</reference>
<dbReference type="Proteomes" id="UP000229972">
    <property type="component" value="Unassembled WGS sequence"/>
</dbReference>
<dbReference type="EMBL" id="PFAL01000017">
    <property type="protein sequence ID" value="PIR95505.1"/>
    <property type="molecule type" value="Genomic_DNA"/>
</dbReference>
<feature type="non-terminal residue" evidence="3">
    <location>
        <position position="586"/>
    </location>
</feature>
<organism evidence="3 4">
    <name type="scientific">Candidatus Falkowbacteria bacterium CG10_big_fil_rev_8_21_14_0_10_37_18</name>
    <dbReference type="NCBI Taxonomy" id="1974562"/>
    <lineage>
        <taxon>Bacteria</taxon>
        <taxon>Candidatus Falkowiibacteriota</taxon>
    </lineage>
</organism>
<evidence type="ECO:0000256" key="1">
    <source>
        <dbReference type="SAM" id="Coils"/>
    </source>
</evidence>
<feature type="region of interest" description="Disordered" evidence="2">
    <location>
        <begin position="13"/>
        <end position="41"/>
    </location>
</feature>
<sequence length="586" mass="66135">MKFFENFSNLFDKKKTKNPDESVNANPDELEASAEENNKESVLNDMKLRFEEIEALKEKNKNLKNKIKINKEIQGLKNQFKKDFGVNYHANFDKIQQYDSQGELDKDGTLKPMEVLTAEDMTKEEAGEADKKIKLGGPEIEDVEVKELDNKESKVRKTEVNEPQMEEVKTEKSKTEEVNDVQADLEPGPAQNYRRHLENLKIKEGEIKNGQYQEIANVSLELAEELKELSDSLVAEKLNANLDINLENLAVKTGLTKEEIQDVYRAEEDNLISEAKKEINKNSSNLKKIGLVAGKSAIYIGAGVLSTTSAVATLGIGVGASISIIAGARILDRVITEGRLKKKIDEKVKEIKAKKTEIDKFAIQDRLAAAISLKKKIEISRVNLDDKGERTKLIDEYIEEQSRSGLMQIAPDKMMEQKDQIIRAIEGLDNIDKSNLAREEKMNKKGIFDKLKNIEDIISGKSSREKVASTAVFVGLGIAAREIPGIRQAMSAYAGYRLGALAGDYIVNRSNNHQETPNEIYGNYDYNEVRTKLLDRNFQKNNPTEYLCLKKMSDAYENKKAEVGLEGLNKSFEQKIKDDKLDNRFQ</sequence>
<evidence type="ECO:0000313" key="4">
    <source>
        <dbReference type="Proteomes" id="UP000229972"/>
    </source>
</evidence>
<dbReference type="AlphaFoldDB" id="A0A2H0V8V1"/>
<evidence type="ECO:0000256" key="2">
    <source>
        <dbReference type="SAM" id="MobiDB-lite"/>
    </source>
</evidence>
<keyword evidence="1" id="KW-0175">Coiled coil</keyword>
<proteinExistence type="predicted"/>
<evidence type="ECO:0000313" key="3">
    <source>
        <dbReference type="EMBL" id="PIR95505.1"/>
    </source>
</evidence>
<protein>
    <submittedName>
        <fullName evidence="3">Uncharacterized protein</fullName>
    </submittedName>
</protein>